<sequence>MKKTREKFIGCLLGGSIGDALGYPIEFLKLNEIYDKYGTNGIEDLKVNMFSGNALISDDTQMTLFTVEGILNFENKRKNGENISISKCIFYSYERWLHTQGYPISKEYEYLLEDVSSPLFKYEELFSQKAPGNSCITALVRAKNNKFGTIKKHINKSKGCGGVMRAAPAGLYFMNRNKDAFNLGCELAAITHGHPTGYLSAGAFASIISDLCAFLSIEDAVKNAIKILEDMESNEETINALKKAVSLAKDGNPSPEKLSHLGDGWIAEEALSIAIYSVLSYPEDFEKALKLSVNHSGDSDSTGAICGNILGVKLGLESIPKQWIDKLELADLIKEMAEKLYNNVESKVY</sequence>
<dbReference type="AlphaFoldDB" id="A0A919VLA7"/>
<comment type="similarity">
    <text evidence="1">Belongs to the ADP-ribosylglycohydrolase family.</text>
</comment>
<feature type="binding site" evidence="3">
    <location>
        <position position="58"/>
    </location>
    <ligand>
        <name>Mg(2+)</name>
        <dbReference type="ChEBI" id="CHEBI:18420"/>
        <label>1</label>
    </ligand>
</feature>
<evidence type="ECO:0000256" key="2">
    <source>
        <dbReference type="ARBA" id="ARBA00022801"/>
    </source>
</evidence>
<evidence type="ECO:0000313" key="5">
    <source>
        <dbReference type="Proteomes" id="UP000679179"/>
    </source>
</evidence>
<feature type="binding site" evidence="3">
    <location>
        <position position="300"/>
    </location>
    <ligand>
        <name>Mg(2+)</name>
        <dbReference type="ChEBI" id="CHEBI:18420"/>
        <label>1</label>
    </ligand>
</feature>
<dbReference type="RefSeq" id="WP_212903146.1">
    <property type="nucleotide sequence ID" value="NZ_BOPZ01000006.1"/>
</dbReference>
<proteinExistence type="inferred from homology"/>
<evidence type="ECO:0008006" key="6">
    <source>
        <dbReference type="Google" id="ProtNLM"/>
    </source>
</evidence>
<evidence type="ECO:0000256" key="1">
    <source>
        <dbReference type="ARBA" id="ARBA00010702"/>
    </source>
</evidence>
<keyword evidence="2" id="KW-0378">Hydrolase</keyword>
<dbReference type="InterPro" id="IPR036705">
    <property type="entry name" value="Ribosyl_crysJ1_sf"/>
</dbReference>
<name>A0A919VLA7_9CLOT</name>
<dbReference type="EMBL" id="BOPZ01000006">
    <property type="protein sequence ID" value="GIM28413.1"/>
    <property type="molecule type" value="Genomic_DNA"/>
</dbReference>
<keyword evidence="3" id="KW-0460">Magnesium</keyword>
<accession>A0A919VLA7</accession>
<dbReference type="InterPro" id="IPR005502">
    <property type="entry name" value="Ribosyl_crysJ1"/>
</dbReference>
<dbReference type="Pfam" id="PF03747">
    <property type="entry name" value="ADP_ribosyl_GH"/>
    <property type="match status" value="1"/>
</dbReference>
<keyword evidence="5" id="KW-1185">Reference proteome</keyword>
<dbReference type="Gene3D" id="1.10.4080.10">
    <property type="entry name" value="ADP-ribosylation/Crystallin J1"/>
    <property type="match status" value="1"/>
</dbReference>
<dbReference type="InterPro" id="IPR050792">
    <property type="entry name" value="ADP-ribosylglycohydrolase"/>
</dbReference>
<organism evidence="4 5">
    <name type="scientific">Clostridium polyendosporum</name>
    <dbReference type="NCBI Taxonomy" id="69208"/>
    <lineage>
        <taxon>Bacteria</taxon>
        <taxon>Bacillati</taxon>
        <taxon>Bacillota</taxon>
        <taxon>Clostridia</taxon>
        <taxon>Eubacteriales</taxon>
        <taxon>Clostridiaceae</taxon>
        <taxon>Clostridium</taxon>
    </lineage>
</organism>
<gene>
    <name evidence="4" type="ORF">CPJCM30710_10790</name>
</gene>
<feature type="binding site" evidence="3">
    <location>
        <position position="298"/>
    </location>
    <ligand>
        <name>Mg(2+)</name>
        <dbReference type="ChEBI" id="CHEBI:18420"/>
        <label>1</label>
    </ligand>
</feature>
<evidence type="ECO:0000313" key="4">
    <source>
        <dbReference type="EMBL" id="GIM28413.1"/>
    </source>
</evidence>
<reference evidence="4" key="1">
    <citation type="submission" date="2021-03" db="EMBL/GenBank/DDBJ databases">
        <title>Taxonomic study of Clostridium polyendosporum from meadow-gley soil under rice.</title>
        <authorList>
            <person name="Kobayashi H."/>
            <person name="Tanizawa Y."/>
            <person name="Yagura M."/>
        </authorList>
    </citation>
    <scope>NUCLEOTIDE SEQUENCE</scope>
    <source>
        <strain evidence="4">JCM 30710</strain>
    </source>
</reference>
<dbReference type="PANTHER" id="PTHR16222">
    <property type="entry name" value="ADP-RIBOSYLGLYCOHYDROLASE"/>
    <property type="match status" value="1"/>
</dbReference>
<dbReference type="GO" id="GO:0016787">
    <property type="term" value="F:hydrolase activity"/>
    <property type="evidence" value="ECO:0007669"/>
    <property type="project" value="UniProtKB-KW"/>
</dbReference>
<dbReference type="PANTHER" id="PTHR16222:SF24">
    <property type="entry name" value="ADP-RIBOSYLHYDROLASE ARH3"/>
    <property type="match status" value="1"/>
</dbReference>
<feature type="binding site" evidence="3">
    <location>
        <position position="57"/>
    </location>
    <ligand>
        <name>Mg(2+)</name>
        <dbReference type="ChEBI" id="CHEBI:18420"/>
        <label>1</label>
    </ligand>
</feature>
<dbReference type="GO" id="GO:0046872">
    <property type="term" value="F:metal ion binding"/>
    <property type="evidence" value="ECO:0007669"/>
    <property type="project" value="UniProtKB-KW"/>
</dbReference>
<keyword evidence="3" id="KW-0479">Metal-binding</keyword>
<feature type="binding site" evidence="3">
    <location>
        <position position="59"/>
    </location>
    <ligand>
        <name>Mg(2+)</name>
        <dbReference type="ChEBI" id="CHEBI:18420"/>
        <label>1</label>
    </ligand>
</feature>
<dbReference type="SUPFAM" id="SSF101478">
    <property type="entry name" value="ADP-ribosylglycohydrolase"/>
    <property type="match status" value="1"/>
</dbReference>
<protein>
    <recommendedName>
        <fullName evidence="6">ADP-ribosylglycohydrolase</fullName>
    </recommendedName>
</protein>
<feature type="binding site" evidence="3">
    <location>
        <position position="301"/>
    </location>
    <ligand>
        <name>Mg(2+)</name>
        <dbReference type="ChEBI" id="CHEBI:18420"/>
        <label>1</label>
    </ligand>
</feature>
<comment type="cofactor">
    <cofactor evidence="3">
        <name>Mg(2+)</name>
        <dbReference type="ChEBI" id="CHEBI:18420"/>
    </cofactor>
    <text evidence="3">Binds 2 magnesium ions per subunit.</text>
</comment>
<dbReference type="Proteomes" id="UP000679179">
    <property type="component" value="Unassembled WGS sequence"/>
</dbReference>
<evidence type="ECO:0000256" key="3">
    <source>
        <dbReference type="PIRSR" id="PIRSR605502-1"/>
    </source>
</evidence>
<comment type="caution">
    <text evidence="4">The sequence shown here is derived from an EMBL/GenBank/DDBJ whole genome shotgun (WGS) entry which is preliminary data.</text>
</comment>